<feature type="chain" id="PRO_5037502275" evidence="1">
    <location>
        <begin position="30"/>
        <end position="269"/>
    </location>
</feature>
<evidence type="ECO:0000256" key="1">
    <source>
        <dbReference type="SAM" id="SignalP"/>
    </source>
</evidence>
<dbReference type="AlphaFoldDB" id="A0A914VHR8"/>
<sequence>MNMLNNVLFLRSIARMMLIVISLSVAVDACMKTIPTEDIIMARTSSCTVGTKQYGTFSPAPGNRVPAGSTVDLTCAAYAHASSNAVLTAVCSNGVLSPTSPCLPCPDSTWIFDATTNRCFKGFAGPASTTPCDIRLPCYGLAATYGAPSDIAYTLNIPALIDAGTIAIQENVNPIPFYHVGIGDPVDLSYQLVDGTPVPSTLINPLFIPFEPMPATTATSQFMVPGLIIPNLLFWRAQPSFFATTPYQSPDKTVFDPKHSWRGNIQSAG</sequence>
<keyword evidence="1" id="KW-0732">Signal</keyword>
<keyword evidence="2" id="KW-1185">Reference proteome</keyword>
<protein>
    <submittedName>
        <fullName evidence="3">Sushi domain-containing protein</fullName>
    </submittedName>
</protein>
<feature type="signal peptide" evidence="1">
    <location>
        <begin position="1"/>
        <end position="29"/>
    </location>
</feature>
<dbReference type="Proteomes" id="UP000887566">
    <property type="component" value="Unplaced"/>
</dbReference>
<evidence type="ECO:0000313" key="3">
    <source>
        <dbReference type="WBParaSite" id="PSAMB.scaffold2036size25885.g16132.t1"/>
    </source>
</evidence>
<name>A0A914VHR8_9BILA</name>
<proteinExistence type="predicted"/>
<reference evidence="3" key="1">
    <citation type="submission" date="2022-11" db="UniProtKB">
        <authorList>
            <consortium name="WormBaseParasite"/>
        </authorList>
    </citation>
    <scope>IDENTIFICATION</scope>
</reference>
<evidence type="ECO:0000313" key="2">
    <source>
        <dbReference type="Proteomes" id="UP000887566"/>
    </source>
</evidence>
<organism evidence="2 3">
    <name type="scientific">Plectus sambesii</name>
    <dbReference type="NCBI Taxonomy" id="2011161"/>
    <lineage>
        <taxon>Eukaryota</taxon>
        <taxon>Metazoa</taxon>
        <taxon>Ecdysozoa</taxon>
        <taxon>Nematoda</taxon>
        <taxon>Chromadorea</taxon>
        <taxon>Plectida</taxon>
        <taxon>Plectina</taxon>
        <taxon>Plectoidea</taxon>
        <taxon>Plectidae</taxon>
        <taxon>Plectus</taxon>
    </lineage>
</organism>
<dbReference type="WBParaSite" id="PSAMB.scaffold2036size25885.g16132.t1">
    <property type="protein sequence ID" value="PSAMB.scaffold2036size25885.g16132.t1"/>
    <property type="gene ID" value="PSAMB.scaffold2036size25885.g16132"/>
</dbReference>
<accession>A0A914VHR8</accession>